<evidence type="ECO:0000313" key="5">
    <source>
        <dbReference type="EMBL" id="QBI21647.1"/>
    </source>
</evidence>
<evidence type="ECO:0000259" key="4">
    <source>
        <dbReference type="PROSITE" id="PS51371"/>
    </source>
</evidence>
<keyword evidence="1 2" id="KW-0129">CBS domain</keyword>
<evidence type="ECO:0000313" key="6">
    <source>
        <dbReference type="Proteomes" id="UP000291469"/>
    </source>
</evidence>
<organism evidence="5 6">
    <name type="scientific">Egibacter rhizosphaerae</name>
    <dbReference type="NCBI Taxonomy" id="1670831"/>
    <lineage>
        <taxon>Bacteria</taxon>
        <taxon>Bacillati</taxon>
        <taxon>Actinomycetota</taxon>
        <taxon>Nitriliruptoria</taxon>
        <taxon>Egibacterales</taxon>
        <taxon>Egibacteraceae</taxon>
        <taxon>Egibacter</taxon>
    </lineage>
</organism>
<dbReference type="Proteomes" id="UP000291469">
    <property type="component" value="Chromosome"/>
</dbReference>
<dbReference type="SUPFAM" id="SSF54631">
    <property type="entry name" value="CBS-domain pair"/>
    <property type="match status" value="1"/>
</dbReference>
<dbReference type="KEGG" id="erz:ER308_20135"/>
<evidence type="ECO:0000256" key="2">
    <source>
        <dbReference type="PROSITE-ProRule" id="PRU00703"/>
    </source>
</evidence>
<dbReference type="InterPro" id="IPR000644">
    <property type="entry name" value="CBS_dom"/>
</dbReference>
<reference evidence="5 6" key="1">
    <citation type="submission" date="2019-01" db="EMBL/GenBank/DDBJ databases">
        <title>Egibacter rhizosphaerae EGI 80759T.</title>
        <authorList>
            <person name="Chen D.-D."/>
            <person name="Tian Y."/>
            <person name="Jiao J.-Y."/>
            <person name="Zhang X.-T."/>
            <person name="Zhang Y.-G."/>
            <person name="Zhang Y."/>
            <person name="Xiao M."/>
            <person name="Shu W.-S."/>
            <person name="Li W.-J."/>
        </authorList>
    </citation>
    <scope>NUCLEOTIDE SEQUENCE [LARGE SCALE GENOMIC DNA]</scope>
    <source>
        <strain evidence="5 6">EGI 80759</strain>
    </source>
</reference>
<feature type="domain" description="CBS" evidence="4">
    <location>
        <begin position="245"/>
        <end position="302"/>
    </location>
</feature>
<keyword evidence="6" id="KW-1185">Reference proteome</keyword>
<proteinExistence type="predicted"/>
<dbReference type="AlphaFoldDB" id="A0A411YKD2"/>
<dbReference type="CDD" id="cd04584">
    <property type="entry name" value="CBS_pair_AcuB_like"/>
    <property type="match status" value="1"/>
</dbReference>
<dbReference type="Gene3D" id="3.10.580.10">
    <property type="entry name" value="CBS-domain"/>
    <property type="match status" value="1"/>
</dbReference>
<evidence type="ECO:0000256" key="1">
    <source>
        <dbReference type="ARBA" id="ARBA00023122"/>
    </source>
</evidence>
<dbReference type="InterPro" id="IPR046342">
    <property type="entry name" value="CBS_dom_sf"/>
</dbReference>
<feature type="region of interest" description="Disordered" evidence="3">
    <location>
        <begin position="25"/>
        <end position="89"/>
    </location>
</feature>
<dbReference type="PANTHER" id="PTHR43080">
    <property type="entry name" value="CBS DOMAIN-CONTAINING PROTEIN CBSX3, MITOCHONDRIAL"/>
    <property type="match status" value="1"/>
</dbReference>
<evidence type="ECO:0000256" key="3">
    <source>
        <dbReference type="SAM" id="MobiDB-lite"/>
    </source>
</evidence>
<dbReference type="PANTHER" id="PTHR43080:SF2">
    <property type="entry name" value="CBS DOMAIN-CONTAINING PROTEIN"/>
    <property type="match status" value="1"/>
</dbReference>
<dbReference type="SMART" id="SM00116">
    <property type="entry name" value="CBS"/>
    <property type="match status" value="2"/>
</dbReference>
<dbReference type="InterPro" id="IPR051257">
    <property type="entry name" value="Diverse_CBS-Domain"/>
</dbReference>
<sequence>MSNRPPMKKAKKPACAAPMFTIMAPTQYPSSRSKGIAQVGQRSRSSNQPENTPPPPQTRHRRRNARASIRIGPAGSGARGSDRGDLPGSFAPLDEEAMRTRFLWLTSGARPRPVGGRGCGDVGRAGAGPSARSAAGSVGYLSPGWRLATPPAEATTTEREEPAMRVREWMSPDPVAVSPTTPIGEARRLMRYYGVRHLPVVAEDGLIGIVSDRDVRIDDRALDEVAALERLGEAKGEDTGVEAVMTTRVHTIAPNEGLQAATRTMLSHRVSALPVVDEDRHLVGIVTTTDCLLGNLSTEEPLASEG</sequence>
<dbReference type="Pfam" id="PF00571">
    <property type="entry name" value="CBS"/>
    <property type="match status" value="2"/>
</dbReference>
<gene>
    <name evidence="5" type="ORF">ER308_20135</name>
</gene>
<accession>A0A411YKD2</accession>
<dbReference type="OrthoDB" id="9799454at2"/>
<dbReference type="EMBL" id="CP036402">
    <property type="protein sequence ID" value="QBI21647.1"/>
    <property type="molecule type" value="Genomic_DNA"/>
</dbReference>
<dbReference type="PROSITE" id="PS51371">
    <property type="entry name" value="CBS"/>
    <property type="match status" value="2"/>
</dbReference>
<feature type="domain" description="CBS" evidence="4">
    <location>
        <begin position="170"/>
        <end position="228"/>
    </location>
</feature>
<name>A0A411YKD2_9ACTN</name>
<protein>
    <submittedName>
        <fullName evidence="5">CBS domain-containing protein</fullName>
    </submittedName>
</protein>